<evidence type="ECO:0000256" key="10">
    <source>
        <dbReference type="SAM" id="SignalP"/>
    </source>
</evidence>
<feature type="compositionally biased region" description="Polar residues" evidence="9">
    <location>
        <begin position="190"/>
        <end position="207"/>
    </location>
</feature>
<dbReference type="Pfam" id="PF17652">
    <property type="entry name" value="Glyco_hydro81C"/>
    <property type="match status" value="1"/>
</dbReference>
<comment type="catalytic activity">
    <reaction evidence="1">
        <text>Hydrolysis of (1-&gt;3)-beta-D-glucosidic linkages in (1-&gt;3)-beta-D-glucans.</text>
        <dbReference type="EC" id="3.2.1.39"/>
    </reaction>
</comment>
<evidence type="ECO:0000256" key="4">
    <source>
        <dbReference type="ARBA" id="ARBA00022801"/>
    </source>
</evidence>
<evidence type="ECO:0000256" key="3">
    <source>
        <dbReference type="ARBA" id="ARBA00012780"/>
    </source>
</evidence>
<keyword evidence="10" id="KW-0732">Signal</keyword>
<keyword evidence="14" id="KW-1185">Reference proteome</keyword>
<feature type="signal peptide" evidence="10">
    <location>
        <begin position="1"/>
        <end position="33"/>
    </location>
</feature>
<evidence type="ECO:0000256" key="1">
    <source>
        <dbReference type="ARBA" id="ARBA00000382"/>
    </source>
</evidence>
<dbReference type="Gene3D" id="2.70.98.30">
    <property type="entry name" value="Golgi alpha-mannosidase II, domain 4"/>
    <property type="match status" value="1"/>
</dbReference>
<feature type="region of interest" description="Disordered" evidence="9">
    <location>
        <begin position="155"/>
        <end position="234"/>
    </location>
</feature>
<dbReference type="Pfam" id="PF03639">
    <property type="entry name" value="Glyco_hydro_81"/>
    <property type="match status" value="1"/>
</dbReference>
<dbReference type="PANTHER" id="PTHR31983:SF0">
    <property type="entry name" value="GLUCAN ENDO-1,3-BETA-D-GLUCOSIDASE 2"/>
    <property type="match status" value="1"/>
</dbReference>
<proteinExistence type="inferred from homology"/>
<organism evidence="13 14">
    <name type="scientific">Tieghemiomyces parasiticus</name>
    <dbReference type="NCBI Taxonomy" id="78921"/>
    <lineage>
        <taxon>Eukaryota</taxon>
        <taxon>Fungi</taxon>
        <taxon>Fungi incertae sedis</taxon>
        <taxon>Zoopagomycota</taxon>
        <taxon>Kickxellomycotina</taxon>
        <taxon>Dimargaritomycetes</taxon>
        <taxon>Dimargaritales</taxon>
        <taxon>Dimargaritaceae</taxon>
        <taxon>Tieghemiomyces</taxon>
    </lineage>
</organism>
<evidence type="ECO:0000313" key="13">
    <source>
        <dbReference type="EMBL" id="KAJ1929451.1"/>
    </source>
</evidence>
<feature type="compositionally biased region" description="Basic residues" evidence="9">
    <location>
        <begin position="43"/>
        <end position="56"/>
    </location>
</feature>
<dbReference type="Proteomes" id="UP001150569">
    <property type="component" value="Unassembled WGS sequence"/>
</dbReference>
<dbReference type="GO" id="GO:0071555">
    <property type="term" value="P:cell wall organization"/>
    <property type="evidence" value="ECO:0007669"/>
    <property type="project" value="UniProtKB-KW"/>
</dbReference>
<evidence type="ECO:0000259" key="12">
    <source>
        <dbReference type="Pfam" id="PF17652"/>
    </source>
</evidence>
<evidence type="ECO:0000256" key="2">
    <source>
        <dbReference type="ARBA" id="ARBA00010730"/>
    </source>
</evidence>
<dbReference type="Gene3D" id="1.20.5.420">
    <property type="entry name" value="Immunoglobulin FC, subunit C"/>
    <property type="match status" value="1"/>
</dbReference>
<dbReference type="EMBL" id="JANBPT010000034">
    <property type="protein sequence ID" value="KAJ1929451.1"/>
    <property type="molecule type" value="Genomic_DNA"/>
</dbReference>
<name>A0A9W8AHI7_9FUNG</name>
<comment type="similarity">
    <text evidence="2">Belongs to the glycosyl hydrolase 81 family.</text>
</comment>
<dbReference type="GO" id="GO:0052861">
    <property type="term" value="F:endo-1,3(4)-beta-glucanase activity"/>
    <property type="evidence" value="ECO:0007669"/>
    <property type="project" value="InterPro"/>
</dbReference>
<dbReference type="PANTHER" id="PTHR31983">
    <property type="entry name" value="ENDO-1,3(4)-BETA-GLUCANASE 1"/>
    <property type="match status" value="1"/>
</dbReference>
<dbReference type="InterPro" id="IPR005200">
    <property type="entry name" value="Endo-beta-glucanase"/>
</dbReference>
<accession>A0A9W8AHI7</accession>
<dbReference type="EC" id="3.2.1.39" evidence="3"/>
<feature type="region of interest" description="Disordered" evidence="9">
    <location>
        <begin position="35"/>
        <end position="58"/>
    </location>
</feature>
<reference evidence="13" key="1">
    <citation type="submission" date="2022-07" db="EMBL/GenBank/DDBJ databases">
        <title>Phylogenomic reconstructions and comparative analyses of Kickxellomycotina fungi.</title>
        <authorList>
            <person name="Reynolds N.K."/>
            <person name="Stajich J.E."/>
            <person name="Barry K."/>
            <person name="Grigoriev I.V."/>
            <person name="Crous P."/>
            <person name="Smith M.E."/>
        </authorList>
    </citation>
    <scope>NUCLEOTIDE SEQUENCE</scope>
    <source>
        <strain evidence="13">RSA 861</strain>
    </source>
</reference>
<keyword evidence="8" id="KW-0624">Polysaccharide degradation</keyword>
<feature type="chain" id="PRO_5040961866" description="glucan endo-1,3-beta-D-glucosidase" evidence="10">
    <location>
        <begin position="34"/>
        <end position="902"/>
    </location>
</feature>
<feature type="domain" description="Glycosyl hydrolase family 81 C-terminal" evidence="12">
    <location>
        <begin position="562"/>
        <end position="891"/>
    </location>
</feature>
<evidence type="ECO:0000256" key="9">
    <source>
        <dbReference type="SAM" id="MobiDB-lite"/>
    </source>
</evidence>
<keyword evidence="7" id="KW-0961">Cell wall biogenesis/degradation</keyword>
<dbReference type="AlphaFoldDB" id="A0A9W8AHI7"/>
<evidence type="ECO:0000256" key="7">
    <source>
        <dbReference type="ARBA" id="ARBA00023316"/>
    </source>
</evidence>
<keyword evidence="6" id="KW-0326">Glycosidase</keyword>
<dbReference type="InterPro" id="IPR040451">
    <property type="entry name" value="GH81_N"/>
</dbReference>
<dbReference type="GO" id="GO:0042973">
    <property type="term" value="F:glucan endo-1,3-beta-D-glucosidase activity"/>
    <property type="evidence" value="ECO:0007669"/>
    <property type="project" value="UniProtKB-EC"/>
</dbReference>
<dbReference type="OrthoDB" id="4473401at2759"/>
<feature type="domain" description="Glycosyl hydrolase family 81 N-terminal" evidence="11">
    <location>
        <begin position="271"/>
        <end position="548"/>
    </location>
</feature>
<keyword evidence="4" id="KW-0378">Hydrolase</keyword>
<sequence>MGLDRESRHKRLPSAGLALGCVSLLLLASSVQAHSPAQPAATSHHRQRSHSPHHRRADPLTVAAASSDLAHRNEFNPRATDEFDTRFDVAFNQGFVSGHGDDNSATDDNEAEARTDFSDFERDEVIGKGSAVPAGHLAGHNNRRTISGANLLTVKSSPATPAGQPGDYNDVDQISNAPLTPASGPAPLSAISTQVDSHMSPSETPTGLSAVAEPPKPVHPDGDGHVALSTHASTNVDGEVTSLLSTSLGGKSGPAPFPSAPNGVRPSKFWGSTAGPFPTNSWWLNLVLNEADQPIAPYPYLVRPLDSGATLMSPTTEIHENYVAMTPVGNWVLSSTEGFNTRQLLAYDDLTATYGWTNNAGGSMKSTFVKGSPYLTFIVNGLTLNLTTIHAVLDLKQDAGAGRTIVTLNNTQIWAIYHDQPLNLSKRINSDNTTSLIASGKYSGVIRLAMSSNPASLEVLHKFSATYVTGATTKFEYRSSQDFDLKYSFLTAGGDASGLLMLALDHHNDILVDTPRHLISGFACIKGPMTGVLGAQWTLRQTLNAIQWHAPHPVRAQDLPKLHQHLEADIAKGMSIAASDPYFFGKGLARIARLALIADHAGRQDLVNKVITPLKALIAPWLAGTNSDPLTYDTVWKGICSRAGLSDTGAAFGNGVYNDHHFHYGYFVYAAATIGKYDSEWIQANRDPILALVRDYANPSHSDTYFPFLRHMDLYDGHSWASGLFPFGDGRNQESTSESVNAYYALYLLGLSLKDAELARFGNALLSMEIRSSQAYWHMTTKKSVYPAPFANHKVVGILWSTKVDYATWFGANTEFISGIQALPFTPVSATLLDREWVQEAYPVIKSAITRPDPPITDGWKEFMYMFHAIIDKDAAIAELATIKDHDDGNTASNALYWASTV</sequence>
<evidence type="ECO:0000259" key="11">
    <source>
        <dbReference type="Pfam" id="PF03639"/>
    </source>
</evidence>
<gene>
    <name evidence="13" type="ORF">IWQ60_001132</name>
</gene>
<dbReference type="GO" id="GO:0000272">
    <property type="term" value="P:polysaccharide catabolic process"/>
    <property type="evidence" value="ECO:0007669"/>
    <property type="project" value="UniProtKB-KW"/>
</dbReference>
<evidence type="ECO:0000256" key="5">
    <source>
        <dbReference type="ARBA" id="ARBA00023277"/>
    </source>
</evidence>
<dbReference type="InterPro" id="IPR040720">
    <property type="entry name" value="GH81_C"/>
</dbReference>
<dbReference type="PROSITE" id="PS52008">
    <property type="entry name" value="GH81"/>
    <property type="match status" value="1"/>
</dbReference>
<protein>
    <recommendedName>
        <fullName evidence="3">glucan endo-1,3-beta-D-glucosidase</fullName>
        <ecNumber evidence="3">3.2.1.39</ecNumber>
    </recommendedName>
</protein>
<evidence type="ECO:0000256" key="8">
    <source>
        <dbReference type="ARBA" id="ARBA00023326"/>
    </source>
</evidence>
<keyword evidence="5" id="KW-0119">Carbohydrate metabolism</keyword>
<evidence type="ECO:0000313" key="14">
    <source>
        <dbReference type="Proteomes" id="UP001150569"/>
    </source>
</evidence>
<evidence type="ECO:0000256" key="6">
    <source>
        <dbReference type="ARBA" id="ARBA00023295"/>
    </source>
</evidence>
<comment type="caution">
    <text evidence="13">The sequence shown here is derived from an EMBL/GenBank/DDBJ whole genome shotgun (WGS) entry which is preliminary data.</text>
</comment>